<dbReference type="Pfam" id="PF01124">
    <property type="entry name" value="MAPEG"/>
    <property type="match status" value="1"/>
</dbReference>
<dbReference type="PANTHER" id="PTHR35371">
    <property type="entry name" value="INNER MEMBRANE PROTEIN"/>
    <property type="match status" value="1"/>
</dbReference>
<evidence type="ECO:0000256" key="3">
    <source>
        <dbReference type="ARBA" id="ARBA00022989"/>
    </source>
</evidence>
<sequence length="150" mass="16790">MSNYSLHAIPVFWLLIQLPHAYAVTLIKKSNNGKWDNVNARGTGTVASYQKVASAEVFARFERAKAAHKNGLESAPFFIGAMIAGNLAGLPADTMNFAAGGFLALRILYTFVYINTTRQRYSYFRSFTWWVGSLLWLRIYWKAGNKLSAA</sequence>
<evidence type="ECO:0008006" key="9">
    <source>
        <dbReference type="Google" id="ProtNLM"/>
    </source>
</evidence>
<dbReference type="SUPFAM" id="SSF161084">
    <property type="entry name" value="MAPEG domain-like"/>
    <property type="match status" value="1"/>
</dbReference>
<keyword evidence="6" id="KW-0732">Signal</keyword>
<dbReference type="GO" id="GO:0016020">
    <property type="term" value="C:membrane"/>
    <property type="evidence" value="ECO:0007669"/>
    <property type="project" value="UniProtKB-SubCell"/>
</dbReference>
<feature type="transmembrane region" description="Helical" evidence="5">
    <location>
        <begin position="123"/>
        <end position="141"/>
    </location>
</feature>
<proteinExistence type="predicted"/>
<evidence type="ECO:0000256" key="1">
    <source>
        <dbReference type="ARBA" id="ARBA00004370"/>
    </source>
</evidence>
<comment type="subcellular location">
    <subcellularLocation>
        <location evidence="1">Membrane</location>
    </subcellularLocation>
</comment>
<keyword evidence="2 5" id="KW-0812">Transmembrane</keyword>
<evidence type="ECO:0000313" key="8">
    <source>
        <dbReference type="Proteomes" id="UP000800035"/>
    </source>
</evidence>
<dbReference type="InterPro" id="IPR001129">
    <property type="entry name" value="Membr-assoc_MAPEG"/>
</dbReference>
<feature type="transmembrane region" description="Helical" evidence="5">
    <location>
        <begin position="97"/>
        <end position="116"/>
    </location>
</feature>
<evidence type="ECO:0000256" key="6">
    <source>
        <dbReference type="SAM" id="SignalP"/>
    </source>
</evidence>
<accession>A0A6A5U1N0</accession>
<protein>
    <recommendedName>
        <fullName evidence="9">Membrane-associated proteins in eicosanoid and glutathione metabolism</fullName>
    </recommendedName>
</protein>
<keyword evidence="4 5" id="KW-0472">Membrane</keyword>
<name>A0A6A5U1N0_9PLEO</name>
<feature type="signal peptide" evidence="6">
    <location>
        <begin position="1"/>
        <end position="23"/>
    </location>
</feature>
<dbReference type="InterPro" id="IPR023352">
    <property type="entry name" value="MAPEG-like_dom_sf"/>
</dbReference>
<reference evidence="7" key="1">
    <citation type="journal article" date="2020" name="Stud. Mycol.">
        <title>101 Dothideomycetes genomes: a test case for predicting lifestyles and emergence of pathogens.</title>
        <authorList>
            <person name="Haridas S."/>
            <person name="Albert R."/>
            <person name="Binder M."/>
            <person name="Bloem J."/>
            <person name="Labutti K."/>
            <person name="Salamov A."/>
            <person name="Andreopoulos B."/>
            <person name="Baker S."/>
            <person name="Barry K."/>
            <person name="Bills G."/>
            <person name="Bluhm B."/>
            <person name="Cannon C."/>
            <person name="Castanera R."/>
            <person name="Culley D."/>
            <person name="Daum C."/>
            <person name="Ezra D."/>
            <person name="Gonzalez J."/>
            <person name="Henrissat B."/>
            <person name="Kuo A."/>
            <person name="Liang C."/>
            <person name="Lipzen A."/>
            <person name="Lutzoni F."/>
            <person name="Magnuson J."/>
            <person name="Mondo S."/>
            <person name="Nolan M."/>
            <person name="Ohm R."/>
            <person name="Pangilinan J."/>
            <person name="Park H.-J."/>
            <person name="Ramirez L."/>
            <person name="Alfaro M."/>
            <person name="Sun H."/>
            <person name="Tritt A."/>
            <person name="Yoshinaga Y."/>
            <person name="Zwiers L.-H."/>
            <person name="Turgeon B."/>
            <person name="Goodwin S."/>
            <person name="Spatafora J."/>
            <person name="Crous P."/>
            <person name="Grigoriev I."/>
        </authorList>
    </citation>
    <scope>NUCLEOTIDE SEQUENCE</scope>
    <source>
        <strain evidence="7">CBS 675.92</strain>
    </source>
</reference>
<keyword evidence="3 5" id="KW-1133">Transmembrane helix</keyword>
<evidence type="ECO:0000256" key="4">
    <source>
        <dbReference type="ARBA" id="ARBA00023136"/>
    </source>
</evidence>
<dbReference type="EMBL" id="ML976986">
    <property type="protein sequence ID" value="KAF1958558.1"/>
    <property type="molecule type" value="Genomic_DNA"/>
</dbReference>
<evidence type="ECO:0000313" key="7">
    <source>
        <dbReference type="EMBL" id="KAF1958558.1"/>
    </source>
</evidence>
<keyword evidence="8" id="KW-1185">Reference proteome</keyword>
<dbReference type="AlphaFoldDB" id="A0A6A5U1N0"/>
<evidence type="ECO:0000256" key="2">
    <source>
        <dbReference type="ARBA" id="ARBA00022692"/>
    </source>
</evidence>
<dbReference type="Proteomes" id="UP000800035">
    <property type="component" value="Unassembled WGS sequence"/>
</dbReference>
<gene>
    <name evidence="7" type="ORF">CC80DRAFT_591513</name>
</gene>
<dbReference type="Gene3D" id="1.20.120.550">
    <property type="entry name" value="Membrane associated eicosanoid/glutathione metabolism-like domain"/>
    <property type="match status" value="1"/>
</dbReference>
<dbReference type="OrthoDB" id="2122304at2759"/>
<feature type="chain" id="PRO_5025349962" description="Membrane-associated proteins in eicosanoid and glutathione metabolism" evidence="6">
    <location>
        <begin position="24"/>
        <end position="150"/>
    </location>
</feature>
<dbReference type="PANTHER" id="PTHR35371:SF1">
    <property type="entry name" value="BLR7753 PROTEIN"/>
    <property type="match status" value="1"/>
</dbReference>
<organism evidence="7 8">
    <name type="scientific">Byssothecium circinans</name>
    <dbReference type="NCBI Taxonomy" id="147558"/>
    <lineage>
        <taxon>Eukaryota</taxon>
        <taxon>Fungi</taxon>
        <taxon>Dikarya</taxon>
        <taxon>Ascomycota</taxon>
        <taxon>Pezizomycotina</taxon>
        <taxon>Dothideomycetes</taxon>
        <taxon>Pleosporomycetidae</taxon>
        <taxon>Pleosporales</taxon>
        <taxon>Massarineae</taxon>
        <taxon>Massarinaceae</taxon>
        <taxon>Byssothecium</taxon>
    </lineage>
</organism>
<evidence type="ECO:0000256" key="5">
    <source>
        <dbReference type="SAM" id="Phobius"/>
    </source>
</evidence>